<name>A0ABV0HQ00_9ENTR</name>
<sequence>MISAIVCAFRKNKTKGCFIRGCSWVLGLVLLSSAGNALRLMSPQRYQFADTQVAITAPDGYWKMAEASKGSDAPEILFSQDLSVAVVSKRISAIHSLADINSYSQKILGDQFEPAQRCNTEHFTCAHQETTVETSVGLLKDVDYFYLTDDKETVIITVITTPEKHEQNRQAIMAMINSVRSETR</sequence>
<dbReference type="RefSeq" id="WP_347796658.1">
    <property type="nucleotide sequence ID" value="NZ_JAYMYY010000011.1"/>
</dbReference>
<protein>
    <recommendedName>
        <fullName evidence="3">DUF1795 domain-containing protein</fullName>
    </recommendedName>
</protein>
<evidence type="ECO:0008006" key="3">
    <source>
        <dbReference type="Google" id="ProtNLM"/>
    </source>
</evidence>
<gene>
    <name evidence="1" type="ORF">VSR74_21910</name>
</gene>
<accession>A0ABV0HQ00</accession>
<organism evidence="1 2">
    <name type="scientific">Pseudocitrobacter cyperus</name>
    <dbReference type="NCBI Taxonomy" id="3112843"/>
    <lineage>
        <taxon>Bacteria</taxon>
        <taxon>Pseudomonadati</taxon>
        <taxon>Pseudomonadota</taxon>
        <taxon>Gammaproteobacteria</taxon>
        <taxon>Enterobacterales</taxon>
        <taxon>Enterobacteriaceae</taxon>
        <taxon>Pseudocitrobacter</taxon>
    </lineage>
</organism>
<proteinExistence type="predicted"/>
<comment type="caution">
    <text evidence="1">The sequence shown here is derived from an EMBL/GenBank/DDBJ whole genome shotgun (WGS) entry which is preliminary data.</text>
</comment>
<dbReference type="EMBL" id="JAYMYY010000011">
    <property type="protein sequence ID" value="MEO3992452.1"/>
    <property type="molecule type" value="Genomic_DNA"/>
</dbReference>
<evidence type="ECO:0000313" key="2">
    <source>
        <dbReference type="Proteomes" id="UP001444146"/>
    </source>
</evidence>
<dbReference type="Proteomes" id="UP001444146">
    <property type="component" value="Unassembled WGS sequence"/>
</dbReference>
<keyword evidence="2" id="KW-1185">Reference proteome</keyword>
<evidence type="ECO:0000313" key="1">
    <source>
        <dbReference type="EMBL" id="MEO3992452.1"/>
    </source>
</evidence>
<reference evidence="1 2" key="1">
    <citation type="submission" date="2024-01" db="EMBL/GenBank/DDBJ databases">
        <title>Pseudocitrobacter sp. Endophytic strain Cyp-38L.</title>
        <authorList>
            <person name="Amer M.A."/>
            <person name="Hamed S.M."/>
        </authorList>
    </citation>
    <scope>NUCLEOTIDE SEQUENCE [LARGE SCALE GENOMIC DNA]</scope>
    <source>
        <strain evidence="1 2">Cyp38S</strain>
    </source>
</reference>